<dbReference type="OrthoDB" id="3654456at2"/>
<feature type="transmembrane region" description="Helical" evidence="8">
    <location>
        <begin position="728"/>
        <end position="750"/>
    </location>
</feature>
<keyword evidence="3" id="KW-1003">Cell membrane</keyword>
<dbReference type="InterPro" id="IPR051447">
    <property type="entry name" value="Lipoprotein-release_system"/>
</dbReference>
<dbReference type="Proteomes" id="UP000007842">
    <property type="component" value="Plasmid pSCATT"/>
</dbReference>
<evidence type="ECO:0000313" key="11">
    <source>
        <dbReference type="Proteomes" id="UP000007842"/>
    </source>
</evidence>
<dbReference type="PATRIC" id="fig|1003195.11.peg.508"/>
<feature type="transmembrane region" description="Helical" evidence="8">
    <location>
        <begin position="379"/>
        <end position="408"/>
    </location>
</feature>
<proteinExistence type="inferred from homology"/>
<evidence type="ECO:0000256" key="7">
    <source>
        <dbReference type="SAM" id="MobiDB-lite"/>
    </source>
</evidence>
<comment type="subcellular location">
    <subcellularLocation>
        <location evidence="1">Cell membrane</location>
        <topology evidence="1">Multi-pass membrane protein</topology>
    </subcellularLocation>
</comment>
<feature type="domain" description="ABC3 transporter permease C-terminal" evidence="9">
    <location>
        <begin position="217"/>
        <end position="331"/>
    </location>
</feature>
<geneLocation type="plasmid" evidence="10 11">
    <name>pSCATT</name>
</geneLocation>
<keyword evidence="6 8" id="KW-0472">Membrane</keyword>
<evidence type="ECO:0000256" key="5">
    <source>
        <dbReference type="ARBA" id="ARBA00022989"/>
    </source>
</evidence>
<dbReference type="PANTHER" id="PTHR30489">
    <property type="entry name" value="LIPOPROTEIN-RELEASING SYSTEM TRANSMEMBRANE PROTEIN LOLE"/>
    <property type="match status" value="1"/>
</dbReference>
<dbReference type="Pfam" id="PF02687">
    <property type="entry name" value="FtsX"/>
    <property type="match status" value="2"/>
</dbReference>
<comment type="similarity">
    <text evidence="2">Belongs to the ABC-4 integral membrane protein family. LolC/E subfamily.</text>
</comment>
<evidence type="ECO:0000256" key="1">
    <source>
        <dbReference type="ARBA" id="ARBA00004651"/>
    </source>
</evidence>
<evidence type="ECO:0000256" key="2">
    <source>
        <dbReference type="ARBA" id="ARBA00005236"/>
    </source>
</evidence>
<dbReference type="EMBL" id="CP003229">
    <property type="protein sequence ID" value="AEW99406.1"/>
    <property type="molecule type" value="Genomic_DNA"/>
</dbReference>
<keyword evidence="10" id="KW-0614">Plasmid</keyword>
<feature type="transmembrane region" description="Helical" evidence="8">
    <location>
        <begin position="308"/>
        <end position="329"/>
    </location>
</feature>
<keyword evidence="4 8" id="KW-0812">Transmembrane</keyword>
<dbReference type="GO" id="GO:0044874">
    <property type="term" value="P:lipoprotein localization to outer membrane"/>
    <property type="evidence" value="ECO:0007669"/>
    <property type="project" value="TreeGrafter"/>
</dbReference>
<dbReference type="AlphaFoldDB" id="F8JM67"/>
<keyword evidence="5 8" id="KW-1133">Transmembrane helix</keyword>
<evidence type="ECO:0000259" key="9">
    <source>
        <dbReference type="Pfam" id="PF02687"/>
    </source>
</evidence>
<feature type="transmembrane region" description="Helical" evidence="8">
    <location>
        <begin position="350"/>
        <end position="373"/>
    </location>
</feature>
<feature type="transmembrane region" description="Helical" evidence="8">
    <location>
        <begin position="40"/>
        <end position="59"/>
    </location>
</feature>
<evidence type="ECO:0000256" key="6">
    <source>
        <dbReference type="ARBA" id="ARBA00023136"/>
    </source>
</evidence>
<dbReference type="InterPro" id="IPR003838">
    <property type="entry name" value="ABC3_permease_C"/>
</dbReference>
<gene>
    <name evidence="10" type="ordered locus">SCATT_p12130</name>
</gene>
<protein>
    <recommendedName>
        <fullName evidence="9">ABC3 transporter permease C-terminal domain-containing protein</fullName>
    </recommendedName>
</protein>
<dbReference type="HOGENOM" id="CLU_021084_0_0_11"/>
<dbReference type="GO" id="GO:0098797">
    <property type="term" value="C:plasma membrane protein complex"/>
    <property type="evidence" value="ECO:0007669"/>
    <property type="project" value="TreeGrafter"/>
</dbReference>
<evidence type="ECO:0000256" key="3">
    <source>
        <dbReference type="ARBA" id="ARBA00022475"/>
    </source>
</evidence>
<accession>G8XF64</accession>
<feature type="domain" description="ABC3 transporter permease C-terminal" evidence="9">
    <location>
        <begin position="676"/>
        <end position="777"/>
    </location>
</feature>
<dbReference type="PANTHER" id="PTHR30489:SF0">
    <property type="entry name" value="LIPOPROTEIN-RELEASING SYSTEM TRANSMEMBRANE PROTEIN LOLE"/>
    <property type="match status" value="1"/>
</dbReference>
<accession>F8JM67</accession>
<dbReference type="RefSeq" id="WP_014150983.1">
    <property type="nucleotide sequence ID" value="NC_016113.1"/>
</dbReference>
<feature type="transmembrane region" description="Helical" evidence="8">
    <location>
        <begin position="428"/>
        <end position="450"/>
    </location>
</feature>
<feature type="region of interest" description="Disordered" evidence="7">
    <location>
        <begin position="70"/>
        <end position="93"/>
    </location>
</feature>
<evidence type="ECO:0000256" key="8">
    <source>
        <dbReference type="SAM" id="Phobius"/>
    </source>
</evidence>
<evidence type="ECO:0000313" key="10">
    <source>
        <dbReference type="EMBL" id="AEW99406.1"/>
    </source>
</evidence>
<name>F8JM67_STREN</name>
<sequence length="794" mass="82727">MTGPGTARGGPGRLSGWARDLGLGIRIAATGGRQGRLRTALTAIGVGLGVALLLAAASIPSLLDGRQQRDAARSLTAPDGGHRPVHRSDHSFVHATVDTTFRGDAVGGTLLRPDGPHAPAPPGVATYPGPGRMVVSPALAALLKSPEGALLRGRLPYRTVGTIARDGLLGPGELRYYAGSATLTTANGGHRADHFGPGTAGVPPEPVNPVLRLVVAVAFVVLLLPVAVFIATAARFGGDRRDRRLAALRLVGADRGTTHRIAAGEVLFGAVAGLVVGALLFLAARPFAGSVTIWNVDVFPADVTPSPGLAVLVALAVPVCAVGVTLLALRGVVIEPLGVVRGGAARRRRLWWRVALPPLGLALLLPAMTGGALDDPVHAYQAAAGALLVLLGLAALLPWLVGAVVARLGRGPVSWQLAVRGLQADGGAAARTVGGITVAVAGAIALQMLFGAIQADFTRMTGKDSDRAQLTATATATGRDDARRMADRFAATTGVRQVAATLEAWARRPGPPRDGETFAPITSFSVGDCATLVRLAAVRSCRDGEVFTVLTGDDREQDAYVRRTARPGADVLLGGDDDARGRRWRLPAGTRTVVARPDPHGEKHFGIFATPGAVRSVPLPEMRAQAVIEVDPRLPDAAEYVRNTAARISPMIRIGTVEDTERDKRYTSVRHGVFAAATATMMLIAAGLLVAVLEQLRERKRQLAVLVAFGIRRGTLGWSVLWQTAVPVVLGLALATAGGMGLGAVLLRVVREPVADWWVFAPMSGVGAVVVALVTLVSLPVLWRVMRPDGLRTE</sequence>
<evidence type="ECO:0000256" key="4">
    <source>
        <dbReference type="ARBA" id="ARBA00022692"/>
    </source>
</evidence>
<feature type="transmembrane region" description="Helical" evidence="8">
    <location>
        <begin position="213"/>
        <end position="234"/>
    </location>
</feature>
<feature type="transmembrane region" description="Helical" evidence="8">
    <location>
        <begin position="672"/>
        <end position="691"/>
    </location>
</feature>
<organism evidence="10 11">
    <name type="scientific">Streptantibioticus cattleyicolor (strain ATCC 35852 / DSM 46488 / JCM 4925 / NBRC 14057 / NRRL 8057)</name>
    <name type="common">Streptomyces cattleya</name>
    <dbReference type="NCBI Taxonomy" id="1003195"/>
    <lineage>
        <taxon>Bacteria</taxon>
        <taxon>Bacillati</taxon>
        <taxon>Actinomycetota</taxon>
        <taxon>Actinomycetes</taxon>
        <taxon>Kitasatosporales</taxon>
        <taxon>Streptomycetaceae</taxon>
        <taxon>Streptantibioticus</taxon>
    </lineage>
</organism>
<feature type="transmembrane region" description="Helical" evidence="8">
    <location>
        <begin position="757"/>
        <end position="783"/>
    </location>
</feature>
<dbReference type="KEGG" id="sct:SCAT_p0528"/>
<feature type="compositionally biased region" description="Basic and acidic residues" evidence="7">
    <location>
        <begin position="80"/>
        <end position="92"/>
    </location>
</feature>
<reference evidence="11" key="1">
    <citation type="submission" date="2011-12" db="EMBL/GenBank/DDBJ databases">
        <title>Complete genome sequence of Streptomyces cattleya strain DSM 46488.</title>
        <authorList>
            <person name="Ou H.-Y."/>
            <person name="Li P."/>
            <person name="Zhao C."/>
            <person name="O'Hagan D."/>
            <person name="Deng Z."/>
        </authorList>
    </citation>
    <scope>NUCLEOTIDE SEQUENCE [LARGE SCALE GENOMIC DNA]</scope>
    <source>
        <strain evidence="11">ATCC 35852 / DSM 46488 / JCM 4925 / NBRC 14057 / NRRL 8057</strain>
        <plasmid evidence="11">Plasmid pSCATT</plasmid>
    </source>
</reference>
<feature type="transmembrane region" description="Helical" evidence="8">
    <location>
        <begin position="266"/>
        <end position="288"/>
    </location>
</feature>
<dbReference type="KEGG" id="scy:SCATT_p12130"/>
<keyword evidence="11" id="KW-1185">Reference proteome</keyword>